<dbReference type="Pfam" id="PF04688">
    <property type="entry name" value="Holin_SPP1"/>
    <property type="match status" value="1"/>
</dbReference>
<name>A0A941GC54_NIACI</name>
<organism evidence="6">
    <name type="scientific">Niallia circulans</name>
    <name type="common">Bacillus circulans</name>
    <dbReference type="NCBI Taxonomy" id="1397"/>
    <lineage>
        <taxon>Bacteria</taxon>
        <taxon>Bacillati</taxon>
        <taxon>Bacillota</taxon>
        <taxon>Bacilli</taxon>
        <taxon>Bacillales</taxon>
        <taxon>Bacillaceae</taxon>
        <taxon>Niallia</taxon>
    </lineage>
</organism>
<evidence type="ECO:0000256" key="1">
    <source>
        <dbReference type="ARBA" id="ARBA00004370"/>
    </source>
</evidence>
<feature type="transmembrane region" description="Helical" evidence="5">
    <location>
        <begin position="7"/>
        <end position="25"/>
    </location>
</feature>
<dbReference type="InterPro" id="IPR006479">
    <property type="entry name" value="Holin"/>
</dbReference>
<dbReference type="NCBIfam" id="TIGR01592">
    <property type="entry name" value="holin_SPP1"/>
    <property type="match status" value="1"/>
</dbReference>
<evidence type="ECO:0000256" key="4">
    <source>
        <dbReference type="ARBA" id="ARBA00023136"/>
    </source>
</evidence>
<feature type="transmembrane region" description="Helical" evidence="5">
    <location>
        <begin position="37"/>
        <end position="55"/>
    </location>
</feature>
<comment type="caution">
    <text evidence="6">The sequence shown here is derived from an EMBL/GenBank/DDBJ whole genome shotgun (WGS) entry which is preliminary data.</text>
</comment>
<evidence type="ECO:0000313" key="6">
    <source>
        <dbReference type="EMBL" id="MBR8670061.1"/>
    </source>
</evidence>
<dbReference type="EMBL" id="JAGTPX010000009">
    <property type="protein sequence ID" value="MBR8670061.1"/>
    <property type="molecule type" value="Genomic_DNA"/>
</dbReference>
<sequence>MDKGTVIRTIALLVTWVNLILVKYELQPISVLDDEDISMGITLIISVWAWFKNNYVTAKGKKQKKLLIEHNLVKKNSNE</sequence>
<evidence type="ECO:0000256" key="2">
    <source>
        <dbReference type="ARBA" id="ARBA00022692"/>
    </source>
</evidence>
<keyword evidence="4 5" id="KW-0472">Membrane</keyword>
<protein>
    <submittedName>
        <fullName evidence="6">Phage holin</fullName>
    </submittedName>
</protein>
<keyword evidence="2 5" id="KW-0812">Transmembrane</keyword>
<gene>
    <name evidence="6" type="ORF">KD144_10935</name>
</gene>
<dbReference type="AlphaFoldDB" id="A0A941GC54"/>
<evidence type="ECO:0000256" key="3">
    <source>
        <dbReference type="ARBA" id="ARBA00022989"/>
    </source>
</evidence>
<dbReference type="GO" id="GO:0016020">
    <property type="term" value="C:membrane"/>
    <property type="evidence" value="ECO:0007669"/>
    <property type="project" value="UniProtKB-SubCell"/>
</dbReference>
<keyword evidence="3 5" id="KW-1133">Transmembrane helix</keyword>
<proteinExistence type="predicted"/>
<reference evidence="6" key="1">
    <citation type="submission" date="2021-04" db="EMBL/GenBank/DDBJ databases">
        <title>Genomic analysis of electroactive and textile dye degrading Bacillus circulans strain: DC10 isolated from constructed wetland-microbial fuel cells treating textile dye wastewaters.</title>
        <authorList>
            <person name="Patel D.U."/>
            <person name="Desai C.R."/>
        </authorList>
    </citation>
    <scope>NUCLEOTIDE SEQUENCE</scope>
    <source>
        <strain evidence="6">DC10</strain>
    </source>
</reference>
<dbReference type="RefSeq" id="WP_212118908.1">
    <property type="nucleotide sequence ID" value="NZ_JAGTPX020000005.1"/>
</dbReference>
<comment type="subcellular location">
    <subcellularLocation>
        <location evidence="1">Membrane</location>
    </subcellularLocation>
</comment>
<evidence type="ECO:0000256" key="5">
    <source>
        <dbReference type="SAM" id="Phobius"/>
    </source>
</evidence>
<accession>A0A941GC54</accession>